<keyword evidence="4" id="KW-1185">Reference proteome</keyword>
<dbReference type="PANTHER" id="PTHR11552">
    <property type="entry name" value="GLUCOSE-METHANOL-CHOLINE GMC OXIDOREDUCTASE"/>
    <property type="match status" value="1"/>
</dbReference>
<proteinExistence type="inferred from homology"/>
<evidence type="ECO:0000259" key="2">
    <source>
        <dbReference type="Pfam" id="PF05199"/>
    </source>
</evidence>
<dbReference type="GO" id="GO:0016614">
    <property type="term" value="F:oxidoreductase activity, acting on CH-OH group of donors"/>
    <property type="evidence" value="ECO:0007669"/>
    <property type="project" value="InterPro"/>
</dbReference>
<dbReference type="AlphaFoldDB" id="T1GUJ6"/>
<accession>T1GUJ6</accession>
<sequence length="289" mass="32378">MSVDVVLIDHHQHQDVPGVGRNLQDHIATGLDLIVLNQTVGTKPSEILTPANLINYLHHGEGPLTSGGCEALGFDEETKGLGYMFLPVGLSTDRGFHLRKIMNIKPTVWKDYFQKFTETTTVSIIPIVLQPKSRGFLKLAKGQIDSDSDFNDEPIVSINPKYLQEQQDVEKLITGIQRLSAIIDDNLKTFGGKLNPLPLNECKGHSFGSRFYWECYIRQISFSVYHPVGTCRMGNKRQKDTVVDYHTFKVLGMENFYENLPSGNPNAAVGMLAKKFVDTLLDGEKLKKK</sequence>
<dbReference type="EMBL" id="CAQQ02074643">
    <property type="status" value="NOT_ANNOTATED_CDS"/>
    <property type="molecule type" value="Genomic_DNA"/>
</dbReference>
<dbReference type="InterPro" id="IPR007867">
    <property type="entry name" value="GMC_OxRtase_C"/>
</dbReference>
<dbReference type="Pfam" id="PF05199">
    <property type="entry name" value="GMC_oxred_C"/>
    <property type="match status" value="1"/>
</dbReference>
<dbReference type="Gene3D" id="3.50.50.60">
    <property type="entry name" value="FAD/NAD(P)-binding domain"/>
    <property type="match status" value="1"/>
</dbReference>
<reference evidence="3" key="2">
    <citation type="submission" date="2015-06" db="UniProtKB">
        <authorList>
            <consortium name="EnsemblMetazoa"/>
        </authorList>
    </citation>
    <scope>IDENTIFICATION</scope>
</reference>
<reference evidence="4" key="1">
    <citation type="submission" date="2013-02" db="EMBL/GenBank/DDBJ databases">
        <authorList>
            <person name="Hughes D."/>
        </authorList>
    </citation>
    <scope>NUCLEOTIDE SEQUENCE</scope>
    <source>
        <strain>Durham</strain>
        <strain evidence="4">NC isolate 2 -- Noor lab</strain>
    </source>
</reference>
<dbReference type="EnsemblMetazoa" id="MESCA007410-RA">
    <property type="protein sequence ID" value="MESCA007410-PA"/>
    <property type="gene ID" value="MESCA007410"/>
</dbReference>
<dbReference type="HOGENOM" id="CLU_964077_0_0_1"/>
<dbReference type="SUPFAM" id="SSF51905">
    <property type="entry name" value="FAD/NAD(P)-binding domain"/>
    <property type="match status" value="1"/>
</dbReference>
<dbReference type="InterPro" id="IPR012132">
    <property type="entry name" value="GMC_OxRdtase"/>
</dbReference>
<evidence type="ECO:0000313" key="4">
    <source>
        <dbReference type="Proteomes" id="UP000015102"/>
    </source>
</evidence>
<dbReference type="STRING" id="36166.T1GUJ6"/>
<feature type="domain" description="Glucose-methanol-choline oxidoreductase C-terminal" evidence="2">
    <location>
        <begin position="132"/>
        <end position="257"/>
    </location>
</feature>
<evidence type="ECO:0000313" key="3">
    <source>
        <dbReference type="EnsemblMetazoa" id="MESCA007410-PA"/>
    </source>
</evidence>
<dbReference type="PANTHER" id="PTHR11552:SF147">
    <property type="entry name" value="CHOLINE DEHYDROGENASE, MITOCHONDRIAL"/>
    <property type="match status" value="1"/>
</dbReference>
<name>T1GUJ6_MEGSC</name>
<comment type="similarity">
    <text evidence="1">Belongs to the GMC oxidoreductase family.</text>
</comment>
<dbReference type="InterPro" id="IPR036188">
    <property type="entry name" value="FAD/NAD-bd_sf"/>
</dbReference>
<dbReference type="Gene3D" id="3.30.560.10">
    <property type="entry name" value="Glucose Oxidase, domain 3"/>
    <property type="match status" value="1"/>
</dbReference>
<dbReference type="GO" id="GO:0050660">
    <property type="term" value="F:flavin adenine dinucleotide binding"/>
    <property type="evidence" value="ECO:0007669"/>
    <property type="project" value="InterPro"/>
</dbReference>
<protein>
    <recommendedName>
        <fullName evidence="2">Glucose-methanol-choline oxidoreductase C-terminal domain-containing protein</fullName>
    </recommendedName>
</protein>
<dbReference type="EMBL" id="CAQQ02074642">
    <property type="status" value="NOT_ANNOTATED_CDS"/>
    <property type="molecule type" value="Genomic_DNA"/>
</dbReference>
<dbReference type="SUPFAM" id="SSF54373">
    <property type="entry name" value="FAD-linked reductases, C-terminal domain"/>
    <property type="match status" value="1"/>
</dbReference>
<organism evidence="3 4">
    <name type="scientific">Megaselia scalaris</name>
    <name type="common">Humpbacked fly</name>
    <name type="synonym">Phora scalaris</name>
    <dbReference type="NCBI Taxonomy" id="36166"/>
    <lineage>
        <taxon>Eukaryota</taxon>
        <taxon>Metazoa</taxon>
        <taxon>Ecdysozoa</taxon>
        <taxon>Arthropoda</taxon>
        <taxon>Hexapoda</taxon>
        <taxon>Insecta</taxon>
        <taxon>Pterygota</taxon>
        <taxon>Neoptera</taxon>
        <taxon>Endopterygota</taxon>
        <taxon>Diptera</taxon>
        <taxon>Brachycera</taxon>
        <taxon>Muscomorpha</taxon>
        <taxon>Platypezoidea</taxon>
        <taxon>Phoridae</taxon>
        <taxon>Megaseliini</taxon>
        <taxon>Megaselia</taxon>
    </lineage>
</organism>
<dbReference type="OMA" id="TIMSYET"/>
<dbReference type="Proteomes" id="UP000015102">
    <property type="component" value="Unassembled WGS sequence"/>
</dbReference>
<evidence type="ECO:0000256" key="1">
    <source>
        <dbReference type="ARBA" id="ARBA00010790"/>
    </source>
</evidence>